<feature type="domain" description="Mannitol dehydrogenase N-terminal" evidence="8">
    <location>
        <begin position="3"/>
        <end position="198"/>
    </location>
</feature>
<sequence length="381" mass="42144">MKKAVHFGAGNIGRGFIGEILFENGFEIAFVDVNEKIIDALNERGSYEIEIAEDGQRHIAVSGVRGINNAKNPEDVVAAIAEADLITTAIGPNILPFIAGLIAQGIEARKATGNQQPIDVLACENMIGGSAFLYEEVKKHLSEEGLAFAEEFVGFPNAAVDRIVPAQSHEDSLFVVVEPFNEWVVETSRMKNTELQLNGVHYETDLEPFIERKLFSVNSGHATSAYTGAYYGAKTILEALQNVTVKNTVEAVLAEIRSLLIAKWNFDEAALVEYHKVIISRFENPFIVDDVTRVARTPIRKLGFDERFIRPIRELKECGLRYDNLLNTVAYVFQYRDKADEQSVQLQALLAEKSLTEVVQEVTGLTDADLIAEIVNAVEVA</sequence>
<dbReference type="EC" id="1.1.1.17" evidence="2 7"/>
<dbReference type="NCBIfam" id="NF002652">
    <property type="entry name" value="PRK02318.2-5"/>
    <property type="match status" value="1"/>
</dbReference>
<dbReference type="InterPro" id="IPR013131">
    <property type="entry name" value="Mannitol_DH_N"/>
</dbReference>
<dbReference type="NCBIfam" id="NF002646">
    <property type="entry name" value="PRK02318.1-2"/>
    <property type="match status" value="1"/>
</dbReference>
<keyword evidence="4 7" id="KW-0560">Oxidoreductase</keyword>
<dbReference type="SUPFAM" id="SSF51735">
    <property type="entry name" value="NAD(P)-binding Rossmann-fold domains"/>
    <property type="match status" value="1"/>
</dbReference>
<dbReference type="Gene3D" id="3.40.50.720">
    <property type="entry name" value="NAD(P)-binding Rossmann-like Domain"/>
    <property type="match status" value="1"/>
</dbReference>
<evidence type="ECO:0000256" key="4">
    <source>
        <dbReference type="ARBA" id="ARBA00023002"/>
    </source>
</evidence>
<dbReference type="GO" id="GO:0008926">
    <property type="term" value="F:mannitol-1-phosphate 5-dehydrogenase activity"/>
    <property type="evidence" value="ECO:0007669"/>
    <property type="project" value="UniProtKB-EC"/>
</dbReference>
<evidence type="ECO:0000256" key="6">
    <source>
        <dbReference type="ARBA" id="ARBA00048615"/>
    </source>
</evidence>
<evidence type="ECO:0000259" key="9">
    <source>
        <dbReference type="Pfam" id="PF08125"/>
    </source>
</evidence>
<dbReference type="Gene3D" id="1.10.1040.10">
    <property type="entry name" value="N-(1-d-carboxylethyl)-l-norvaline Dehydrogenase, domain 2"/>
    <property type="match status" value="1"/>
</dbReference>
<accession>A0ABV2JKG5</accession>
<reference evidence="10 11" key="1">
    <citation type="submission" date="2024-06" db="EMBL/GenBank/DDBJ databases">
        <title>Genomic Encyclopedia of Type Strains, Phase IV (KMG-IV): sequencing the most valuable type-strain genomes for metagenomic binning, comparative biology and taxonomic classification.</title>
        <authorList>
            <person name="Goeker M."/>
        </authorList>
    </citation>
    <scope>NUCLEOTIDE SEQUENCE [LARGE SCALE GENOMIC DNA]</scope>
    <source>
        <strain evidence="10 11">DSM 15349</strain>
    </source>
</reference>
<dbReference type="InterPro" id="IPR013118">
    <property type="entry name" value="Mannitol_DH_C"/>
</dbReference>
<comment type="catalytic activity">
    <reaction evidence="6 7">
        <text>D-mannitol 1-phosphate + NAD(+) = beta-D-fructose 6-phosphate + NADH + H(+)</text>
        <dbReference type="Rhea" id="RHEA:19661"/>
        <dbReference type="ChEBI" id="CHEBI:15378"/>
        <dbReference type="ChEBI" id="CHEBI:57540"/>
        <dbReference type="ChEBI" id="CHEBI:57634"/>
        <dbReference type="ChEBI" id="CHEBI:57945"/>
        <dbReference type="ChEBI" id="CHEBI:61381"/>
        <dbReference type="EC" id="1.1.1.17"/>
    </reaction>
</comment>
<dbReference type="InterPro" id="IPR023027">
    <property type="entry name" value="Mannitol_DH_CS"/>
</dbReference>
<dbReference type="PANTHER" id="PTHR30524">
    <property type="entry name" value="MANNITOL-1-PHOSPHATE 5-DEHYDROGENASE"/>
    <property type="match status" value="1"/>
</dbReference>
<feature type="domain" description="Mannitol dehydrogenase C-terminal" evidence="9">
    <location>
        <begin position="205"/>
        <end position="379"/>
    </location>
</feature>
<dbReference type="RefSeq" id="WP_354280703.1">
    <property type="nucleotide sequence ID" value="NZ_JBEPMK010000003.1"/>
</dbReference>
<organism evidence="10 11">
    <name type="scientific">Streptococcus gallinaceus</name>
    <dbReference type="NCBI Taxonomy" id="165758"/>
    <lineage>
        <taxon>Bacteria</taxon>
        <taxon>Bacillati</taxon>
        <taxon>Bacillota</taxon>
        <taxon>Bacilli</taxon>
        <taxon>Lactobacillales</taxon>
        <taxon>Streptococcaceae</taxon>
        <taxon>Streptococcus</taxon>
    </lineage>
</organism>
<dbReference type="InterPro" id="IPR013328">
    <property type="entry name" value="6PGD_dom2"/>
</dbReference>
<comment type="caution">
    <text evidence="10">The sequence shown here is derived from an EMBL/GenBank/DDBJ whole genome shotgun (WGS) entry which is preliminary data.</text>
</comment>
<evidence type="ECO:0000256" key="3">
    <source>
        <dbReference type="ARBA" id="ARBA00016219"/>
    </source>
</evidence>
<dbReference type="PRINTS" id="PR00084">
    <property type="entry name" value="MTLDHDRGNASE"/>
</dbReference>
<evidence type="ECO:0000256" key="5">
    <source>
        <dbReference type="ARBA" id="ARBA00023027"/>
    </source>
</evidence>
<comment type="similarity">
    <text evidence="1 7">Belongs to the mannitol dehydrogenase family.</text>
</comment>
<evidence type="ECO:0000313" key="11">
    <source>
        <dbReference type="Proteomes" id="UP001549055"/>
    </source>
</evidence>
<evidence type="ECO:0000256" key="2">
    <source>
        <dbReference type="ARBA" id="ARBA00012939"/>
    </source>
</evidence>
<keyword evidence="5 7" id="KW-0520">NAD</keyword>
<feature type="binding site" evidence="7">
    <location>
        <begin position="4"/>
        <end position="15"/>
    </location>
    <ligand>
        <name>NAD(+)</name>
        <dbReference type="ChEBI" id="CHEBI:57540"/>
    </ligand>
</feature>
<dbReference type="InterPro" id="IPR008927">
    <property type="entry name" value="6-PGluconate_DH-like_C_sf"/>
</dbReference>
<dbReference type="SUPFAM" id="SSF48179">
    <property type="entry name" value="6-phosphogluconate dehydrogenase C-terminal domain-like"/>
    <property type="match status" value="1"/>
</dbReference>
<evidence type="ECO:0000259" key="8">
    <source>
        <dbReference type="Pfam" id="PF01232"/>
    </source>
</evidence>
<keyword evidence="11" id="KW-1185">Reference proteome</keyword>
<dbReference type="InterPro" id="IPR000669">
    <property type="entry name" value="Mannitol_DH"/>
</dbReference>
<dbReference type="NCBIfam" id="NF002647">
    <property type="entry name" value="PRK02318.1-3"/>
    <property type="match status" value="1"/>
</dbReference>
<gene>
    <name evidence="7" type="primary">mtlD</name>
    <name evidence="10" type="ORF">ABID27_001025</name>
</gene>
<dbReference type="InterPro" id="IPR023028">
    <property type="entry name" value="Mannitol_1_phos_5_DH"/>
</dbReference>
<name>A0ABV2JKG5_9STRE</name>
<protein>
    <recommendedName>
        <fullName evidence="3 7">Mannitol-1-phosphate 5-dehydrogenase</fullName>
        <ecNumber evidence="2 7">1.1.1.17</ecNumber>
    </recommendedName>
</protein>
<proteinExistence type="inferred from homology"/>
<dbReference type="Pfam" id="PF08125">
    <property type="entry name" value="Mannitol_dh_C"/>
    <property type="match status" value="1"/>
</dbReference>
<dbReference type="Pfam" id="PF01232">
    <property type="entry name" value="Mannitol_dh"/>
    <property type="match status" value="1"/>
</dbReference>
<dbReference type="HAMAP" id="MF_00196">
    <property type="entry name" value="Mannitol_dehydrog"/>
    <property type="match status" value="1"/>
</dbReference>
<evidence type="ECO:0000256" key="7">
    <source>
        <dbReference type="HAMAP-Rule" id="MF_00196"/>
    </source>
</evidence>
<evidence type="ECO:0000256" key="1">
    <source>
        <dbReference type="ARBA" id="ARBA00006541"/>
    </source>
</evidence>
<dbReference type="EMBL" id="JBEPMK010000003">
    <property type="protein sequence ID" value="MET3644401.1"/>
    <property type="molecule type" value="Genomic_DNA"/>
</dbReference>
<dbReference type="Proteomes" id="UP001549055">
    <property type="component" value="Unassembled WGS sequence"/>
</dbReference>
<dbReference type="PANTHER" id="PTHR30524:SF0">
    <property type="entry name" value="ALTRONATE OXIDOREDUCTASE-RELATED"/>
    <property type="match status" value="1"/>
</dbReference>
<evidence type="ECO:0000313" key="10">
    <source>
        <dbReference type="EMBL" id="MET3644401.1"/>
    </source>
</evidence>
<dbReference type="PROSITE" id="PS00974">
    <property type="entry name" value="MANNITOL_DHGENASE"/>
    <property type="match status" value="1"/>
</dbReference>
<dbReference type="InterPro" id="IPR036291">
    <property type="entry name" value="NAD(P)-bd_dom_sf"/>
</dbReference>